<dbReference type="EMBL" id="CAJVPM010049334">
    <property type="protein sequence ID" value="CAG8724815.1"/>
    <property type="molecule type" value="Genomic_DNA"/>
</dbReference>
<feature type="non-terminal residue" evidence="1">
    <location>
        <position position="1"/>
    </location>
</feature>
<evidence type="ECO:0000313" key="2">
    <source>
        <dbReference type="Proteomes" id="UP000789860"/>
    </source>
</evidence>
<accession>A0ACA9PWE1</accession>
<protein>
    <submittedName>
        <fullName evidence="1">6900_t:CDS:1</fullName>
    </submittedName>
</protein>
<proteinExistence type="predicted"/>
<reference evidence="1" key="1">
    <citation type="submission" date="2021-06" db="EMBL/GenBank/DDBJ databases">
        <authorList>
            <person name="Kallberg Y."/>
            <person name="Tangrot J."/>
            <person name="Rosling A."/>
        </authorList>
    </citation>
    <scope>NUCLEOTIDE SEQUENCE</scope>
    <source>
        <strain evidence="1">AU212A</strain>
    </source>
</reference>
<sequence>AYDQLKYVDISYNLFDNIPNLHRMNIVTVFNISNNRIVDLTEKIYQLESLCELYVMNNKLIHVPKSIGNLKNLEILDISDNMLVDLPFSIGDCQNLRELKLRGNSLESLPATLRQLTNLDIFHVGQWPVTEFKIIHDEHRQENLKLSPYQLNIPQHVE</sequence>
<gene>
    <name evidence="1" type="ORF">SCALOS_LOCUS11378</name>
</gene>
<feature type="non-terminal residue" evidence="1">
    <location>
        <position position="158"/>
    </location>
</feature>
<comment type="caution">
    <text evidence="1">The sequence shown here is derived from an EMBL/GenBank/DDBJ whole genome shotgun (WGS) entry which is preliminary data.</text>
</comment>
<name>A0ACA9PWE1_9GLOM</name>
<keyword evidence="2" id="KW-1185">Reference proteome</keyword>
<evidence type="ECO:0000313" key="1">
    <source>
        <dbReference type="EMBL" id="CAG8724815.1"/>
    </source>
</evidence>
<organism evidence="1 2">
    <name type="scientific">Scutellospora calospora</name>
    <dbReference type="NCBI Taxonomy" id="85575"/>
    <lineage>
        <taxon>Eukaryota</taxon>
        <taxon>Fungi</taxon>
        <taxon>Fungi incertae sedis</taxon>
        <taxon>Mucoromycota</taxon>
        <taxon>Glomeromycotina</taxon>
        <taxon>Glomeromycetes</taxon>
        <taxon>Diversisporales</taxon>
        <taxon>Gigasporaceae</taxon>
        <taxon>Scutellospora</taxon>
    </lineage>
</organism>
<dbReference type="Proteomes" id="UP000789860">
    <property type="component" value="Unassembled WGS sequence"/>
</dbReference>